<accession>A0A432ZQ80</accession>
<proteinExistence type="predicted"/>
<organism evidence="1 2">
    <name type="scientific">Idiomarina tyrosinivorans</name>
    <dbReference type="NCBI Taxonomy" id="1445662"/>
    <lineage>
        <taxon>Bacteria</taxon>
        <taxon>Pseudomonadati</taxon>
        <taxon>Pseudomonadota</taxon>
        <taxon>Gammaproteobacteria</taxon>
        <taxon>Alteromonadales</taxon>
        <taxon>Idiomarinaceae</taxon>
        <taxon>Idiomarina</taxon>
    </lineage>
</organism>
<name>A0A432ZQ80_9GAMM</name>
<evidence type="ECO:0000313" key="1">
    <source>
        <dbReference type="EMBL" id="RUO80033.1"/>
    </source>
</evidence>
<dbReference type="EMBL" id="PIQH01000007">
    <property type="protein sequence ID" value="RUO80033.1"/>
    <property type="molecule type" value="Genomic_DNA"/>
</dbReference>
<sequence length="59" mass="6274">MLFVPYHGDELEHVGIVRGQFFTAAGGLGSRHRQGWGKARGVGAGVIGAQRPVGSRCLR</sequence>
<comment type="caution">
    <text evidence="1">The sequence shown here is derived from an EMBL/GenBank/DDBJ whole genome shotgun (WGS) entry which is preliminary data.</text>
</comment>
<keyword evidence="2" id="KW-1185">Reference proteome</keyword>
<reference evidence="1 2" key="1">
    <citation type="journal article" date="2011" name="Front. Microbiol.">
        <title>Genomic signatures of strain selection and enhancement in Bacillus atrophaeus var. globigii, a historical biowarfare simulant.</title>
        <authorList>
            <person name="Gibbons H.S."/>
            <person name="Broomall S.M."/>
            <person name="McNew L.A."/>
            <person name="Daligault H."/>
            <person name="Chapman C."/>
            <person name="Bruce D."/>
            <person name="Karavis M."/>
            <person name="Krepps M."/>
            <person name="McGregor P.A."/>
            <person name="Hong C."/>
            <person name="Park K.H."/>
            <person name="Akmal A."/>
            <person name="Feldman A."/>
            <person name="Lin J.S."/>
            <person name="Chang W.E."/>
            <person name="Higgs B.W."/>
            <person name="Demirev P."/>
            <person name="Lindquist J."/>
            <person name="Liem A."/>
            <person name="Fochler E."/>
            <person name="Read T.D."/>
            <person name="Tapia R."/>
            <person name="Johnson S."/>
            <person name="Bishop-Lilly K.A."/>
            <person name="Detter C."/>
            <person name="Han C."/>
            <person name="Sozhamannan S."/>
            <person name="Rosenzweig C.N."/>
            <person name="Skowronski E.W."/>
        </authorList>
    </citation>
    <scope>NUCLEOTIDE SEQUENCE [LARGE SCALE GENOMIC DNA]</scope>
    <source>
        <strain evidence="1 2">CC-PW-9</strain>
    </source>
</reference>
<evidence type="ECO:0000313" key="2">
    <source>
        <dbReference type="Proteomes" id="UP000287996"/>
    </source>
</evidence>
<dbReference type="Proteomes" id="UP000287996">
    <property type="component" value="Unassembled WGS sequence"/>
</dbReference>
<gene>
    <name evidence="1" type="ORF">CWI84_08730</name>
</gene>
<protein>
    <submittedName>
        <fullName evidence="1">Uncharacterized protein</fullName>
    </submittedName>
</protein>
<dbReference type="AlphaFoldDB" id="A0A432ZQ80"/>